<keyword evidence="3 4" id="KW-0143">Chaperone</keyword>
<comment type="function">
    <text evidence="4">Chaperone for NapA, the catalytic subunit of the periplasmic nitrate reductase. It binds directly and specifically to the twin-arginine signal peptide of NapA, preventing premature interaction with the Tat translocase and premature export.</text>
</comment>
<name>A0ABX7RD44_9GAMM</name>
<comment type="subcellular location">
    <subcellularLocation>
        <location evidence="1 4">Cytoplasm</location>
    </subcellularLocation>
</comment>
<dbReference type="PANTHER" id="PTHR38603:SF1">
    <property type="entry name" value="CHAPERONE NAPD"/>
    <property type="match status" value="1"/>
</dbReference>
<sequence length="102" mass="10830">MSSDTSANEVHIASFVVQHRDEAAAALATWIAASDDMELARSEGTRSIVLCECADQYALLDRIEALRSVPGVLNVLLVYHHAEPGDALDAPMPTLTVTGVAP</sequence>
<evidence type="ECO:0000256" key="1">
    <source>
        <dbReference type="ARBA" id="ARBA00004496"/>
    </source>
</evidence>
<dbReference type="HAMAP" id="MF_02200">
    <property type="entry name" value="NapD"/>
    <property type="match status" value="1"/>
</dbReference>
<dbReference type="InterPro" id="IPR005623">
    <property type="entry name" value="Chaperone_NapD_NO3_reduct"/>
</dbReference>
<evidence type="ECO:0000313" key="6">
    <source>
        <dbReference type="Proteomes" id="UP000663400"/>
    </source>
</evidence>
<dbReference type="EMBL" id="CP071517">
    <property type="protein sequence ID" value="QSX74894.1"/>
    <property type="molecule type" value="Genomic_DNA"/>
</dbReference>
<organism evidence="5 6">
    <name type="scientific">Lysobacter arenosi</name>
    <dbReference type="NCBI Taxonomy" id="2795387"/>
    <lineage>
        <taxon>Bacteria</taxon>
        <taxon>Pseudomonadati</taxon>
        <taxon>Pseudomonadota</taxon>
        <taxon>Gammaproteobacteria</taxon>
        <taxon>Lysobacterales</taxon>
        <taxon>Lysobacteraceae</taxon>
        <taxon>Lysobacter</taxon>
    </lineage>
</organism>
<evidence type="ECO:0000256" key="4">
    <source>
        <dbReference type="HAMAP-Rule" id="MF_02200"/>
    </source>
</evidence>
<dbReference type="RefSeq" id="WP_200604141.1">
    <property type="nucleotide sequence ID" value="NZ_CP071517.1"/>
</dbReference>
<reference evidence="5 6" key="1">
    <citation type="submission" date="2021-02" db="EMBL/GenBank/DDBJ databases">
        <title>Lysobacter arenosi sp. nov., isolated from soil of gangwondo yeongwol, south Korea.</title>
        <authorList>
            <person name="Kim K.R."/>
            <person name="Kim K.H."/>
            <person name="Jeon C.O."/>
        </authorList>
    </citation>
    <scope>NUCLEOTIDE SEQUENCE [LARGE SCALE GENOMIC DNA]</scope>
    <source>
        <strain evidence="5 6">R7</strain>
    </source>
</reference>
<dbReference type="Gene3D" id="3.30.70.920">
    <property type="match status" value="1"/>
</dbReference>
<protein>
    <recommendedName>
        <fullName evidence="4">Chaperone NapD</fullName>
    </recommendedName>
    <alternativeName>
        <fullName evidence="4">NapA signal peptide-binding chaperone NapD</fullName>
    </alternativeName>
</protein>
<evidence type="ECO:0000256" key="3">
    <source>
        <dbReference type="ARBA" id="ARBA00023186"/>
    </source>
</evidence>
<dbReference type="Proteomes" id="UP000663400">
    <property type="component" value="Chromosome"/>
</dbReference>
<comment type="subunit">
    <text evidence="4">Interacts with the cytoplasmic NapA precursor.</text>
</comment>
<proteinExistence type="inferred from homology"/>
<dbReference type="Pfam" id="PF03927">
    <property type="entry name" value="NapD"/>
    <property type="match status" value="1"/>
</dbReference>
<evidence type="ECO:0000313" key="5">
    <source>
        <dbReference type="EMBL" id="QSX74894.1"/>
    </source>
</evidence>
<dbReference type="PANTHER" id="PTHR38603">
    <property type="entry name" value="CHAPERONE NAPD"/>
    <property type="match status" value="1"/>
</dbReference>
<accession>A0ABX7RD44</accession>
<evidence type="ECO:0000256" key="2">
    <source>
        <dbReference type="ARBA" id="ARBA00022490"/>
    </source>
</evidence>
<keyword evidence="2 4" id="KW-0963">Cytoplasm</keyword>
<gene>
    <name evidence="4" type="primary">napD</name>
    <name evidence="5" type="ORF">HIV01_017405</name>
</gene>
<keyword evidence="6" id="KW-1185">Reference proteome</keyword>
<comment type="similarity">
    <text evidence="4">Belongs to the NapD family.</text>
</comment>